<dbReference type="AlphaFoldDB" id="A0ABD0JX63"/>
<feature type="domain" description="TRPM-like" evidence="10">
    <location>
        <begin position="193"/>
        <end position="419"/>
    </location>
</feature>
<evidence type="ECO:0000256" key="8">
    <source>
        <dbReference type="SAM" id="Phobius"/>
    </source>
</evidence>
<dbReference type="Proteomes" id="UP001519460">
    <property type="component" value="Unassembled WGS sequence"/>
</dbReference>
<protein>
    <recommendedName>
        <fullName evidence="13">TRPM SLOG domain-containing protein</fullName>
    </recommendedName>
</protein>
<dbReference type="GO" id="GO:0034220">
    <property type="term" value="P:monoatomic ion transmembrane transport"/>
    <property type="evidence" value="ECO:0007669"/>
    <property type="project" value="UniProtKB-KW"/>
</dbReference>
<dbReference type="Pfam" id="PF18139">
    <property type="entry name" value="LSDAT_euk"/>
    <property type="match status" value="1"/>
</dbReference>
<dbReference type="PANTHER" id="PTHR13800">
    <property type="entry name" value="TRANSIENT RECEPTOR POTENTIAL CATION CHANNEL, SUBFAMILY M, MEMBER 6"/>
    <property type="match status" value="1"/>
</dbReference>
<dbReference type="GO" id="GO:0016020">
    <property type="term" value="C:membrane"/>
    <property type="evidence" value="ECO:0007669"/>
    <property type="project" value="UniProtKB-SubCell"/>
</dbReference>
<evidence type="ECO:0000256" key="2">
    <source>
        <dbReference type="ARBA" id="ARBA00022448"/>
    </source>
</evidence>
<name>A0ABD0JX63_9CAEN</name>
<dbReference type="InterPro" id="IPR041491">
    <property type="entry name" value="TRPM_SLOG"/>
</dbReference>
<dbReference type="InterPro" id="IPR050927">
    <property type="entry name" value="TRPM"/>
</dbReference>
<feature type="non-terminal residue" evidence="11">
    <location>
        <position position="481"/>
    </location>
</feature>
<keyword evidence="3 8" id="KW-0812">Transmembrane</keyword>
<dbReference type="EMBL" id="JACVVK020000308">
    <property type="protein sequence ID" value="KAK7479220.1"/>
    <property type="molecule type" value="Genomic_DNA"/>
</dbReference>
<dbReference type="Pfam" id="PF25508">
    <property type="entry name" value="TRPM2"/>
    <property type="match status" value="1"/>
</dbReference>
<evidence type="ECO:0000313" key="11">
    <source>
        <dbReference type="EMBL" id="KAK7479220.1"/>
    </source>
</evidence>
<evidence type="ECO:0000259" key="9">
    <source>
        <dbReference type="Pfam" id="PF18139"/>
    </source>
</evidence>
<organism evidence="11 12">
    <name type="scientific">Batillaria attramentaria</name>
    <dbReference type="NCBI Taxonomy" id="370345"/>
    <lineage>
        <taxon>Eukaryota</taxon>
        <taxon>Metazoa</taxon>
        <taxon>Spiralia</taxon>
        <taxon>Lophotrochozoa</taxon>
        <taxon>Mollusca</taxon>
        <taxon>Gastropoda</taxon>
        <taxon>Caenogastropoda</taxon>
        <taxon>Sorbeoconcha</taxon>
        <taxon>Cerithioidea</taxon>
        <taxon>Batillariidae</taxon>
        <taxon>Batillaria</taxon>
    </lineage>
</organism>
<evidence type="ECO:0000313" key="12">
    <source>
        <dbReference type="Proteomes" id="UP001519460"/>
    </source>
</evidence>
<dbReference type="PANTHER" id="PTHR13800:SF1">
    <property type="entry name" value="TRANSIENT RECEPTOR POTENTIAL CATION CHANNEL TRPM"/>
    <property type="match status" value="1"/>
</dbReference>
<keyword evidence="12" id="KW-1185">Reference proteome</keyword>
<feature type="transmembrane region" description="Helical" evidence="8">
    <location>
        <begin position="452"/>
        <end position="470"/>
    </location>
</feature>
<comment type="subcellular location">
    <subcellularLocation>
        <location evidence="1">Membrane</location>
        <topology evidence="1">Multi-pass membrane protein</topology>
    </subcellularLocation>
</comment>
<evidence type="ECO:0000256" key="1">
    <source>
        <dbReference type="ARBA" id="ARBA00004141"/>
    </source>
</evidence>
<dbReference type="InterPro" id="IPR057366">
    <property type="entry name" value="TRPM-like"/>
</dbReference>
<evidence type="ECO:0000256" key="4">
    <source>
        <dbReference type="ARBA" id="ARBA00022989"/>
    </source>
</evidence>
<keyword evidence="4 8" id="KW-1133">Transmembrane helix</keyword>
<evidence type="ECO:0000256" key="3">
    <source>
        <dbReference type="ARBA" id="ARBA00022692"/>
    </source>
</evidence>
<comment type="caution">
    <text evidence="11">The sequence shown here is derived from an EMBL/GenBank/DDBJ whole genome shotgun (WGS) entry which is preliminary data.</text>
</comment>
<accession>A0ABD0JX63</accession>
<keyword evidence="6 8" id="KW-0472">Membrane</keyword>
<evidence type="ECO:0000256" key="7">
    <source>
        <dbReference type="ARBA" id="ARBA00023303"/>
    </source>
</evidence>
<keyword evidence="5" id="KW-0406">Ion transport</keyword>
<evidence type="ECO:0000256" key="6">
    <source>
        <dbReference type="ARBA" id="ARBA00023136"/>
    </source>
</evidence>
<proteinExistence type="predicted"/>
<evidence type="ECO:0008006" key="13">
    <source>
        <dbReference type="Google" id="ProtNLM"/>
    </source>
</evidence>
<gene>
    <name evidence="11" type="ORF">BaRGS_00029564</name>
</gene>
<keyword evidence="2" id="KW-0813">Transport</keyword>
<reference evidence="11 12" key="1">
    <citation type="journal article" date="2023" name="Sci. Data">
        <title>Genome assembly of the Korean intertidal mud-creeper Batillaria attramentaria.</title>
        <authorList>
            <person name="Patra A.K."/>
            <person name="Ho P.T."/>
            <person name="Jun S."/>
            <person name="Lee S.J."/>
            <person name="Kim Y."/>
            <person name="Won Y.J."/>
        </authorList>
    </citation>
    <scope>NUCLEOTIDE SEQUENCE [LARGE SCALE GENOMIC DNA]</scope>
    <source>
        <strain evidence="11">Wonlab-2016</strain>
    </source>
</reference>
<sequence length="481" mass="55754">MNIPAPEIEMTTPVIGLLVQGGPPDIDHVLLLLKKKIPVVVIQGSGCAADLVAFAHQEMQQRTDVEYLDNYIKPELMRRVSEAFPEDFVNNDIARNQCRDKIIECVKCARQEELTFLTILNTLRHEVRLCDLSKYLLKALFQSQSRTHTGRQWREQLQWDLQLTLDWNRPDLARSEIFHRYNLSKFKVEDHVFHLALMRPDREAFVELFLEHGMVVHSYLNHKRLSNLFENAADRDFFVGVCLEGVLGKNASSRNPVCHNFVDDVNCELNRLLHKCTGLQRLVNPYELSMNSLGSYVTDRAVAERRAINTLVFWAVLTNRQELAKVLWKRTEDPMAMALIVSMLLHNLGSKWCRDIDMKTRTCETAVEFGKLAVSMLRLSYKESSAFAFAALSKQLEDFNNRSVVELAKFGRNKYFLAHHCCQKWLSQRWLGHINIRELDWGLFSLPDWVKIYLSVFLVFPMFIFITFSASPDLQRADLTE</sequence>
<feature type="domain" description="TRPM SLOG" evidence="9">
    <location>
        <begin position="9"/>
        <end position="87"/>
    </location>
</feature>
<keyword evidence="7" id="KW-0407">Ion channel</keyword>
<evidence type="ECO:0000259" key="10">
    <source>
        <dbReference type="Pfam" id="PF25508"/>
    </source>
</evidence>
<evidence type="ECO:0000256" key="5">
    <source>
        <dbReference type="ARBA" id="ARBA00023065"/>
    </source>
</evidence>